<protein>
    <recommendedName>
        <fullName evidence="2">AB hydrolase-1 domain-containing protein</fullName>
    </recommendedName>
</protein>
<dbReference type="InterPro" id="IPR000073">
    <property type="entry name" value="AB_hydrolase_1"/>
</dbReference>
<dbReference type="OrthoDB" id="6431331at2759"/>
<dbReference type="Proteomes" id="UP000016930">
    <property type="component" value="Unassembled WGS sequence"/>
</dbReference>
<evidence type="ECO:0000256" key="1">
    <source>
        <dbReference type="SAM" id="Phobius"/>
    </source>
</evidence>
<proteinExistence type="predicted"/>
<dbReference type="EMBL" id="KB445795">
    <property type="protein sequence ID" value="EMD38036.1"/>
    <property type="molecule type" value="Genomic_DNA"/>
</dbReference>
<accession>M2RGW2</accession>
<sequence>MPIGNSIPEYIFIRISIWCLRAVAPICIAYTIANWYIGSYWYSPWLGRYALLETTFYFLVYLPRTYVLQQAATHPPPLPKEQRKALFMRCCTRLREVEDFTTGWFYSTPSSLIRRENIKEWLLWAFFCTHTDGIRDEWQEEIDEYIDSVEDMLGHKLEVGRNDSVECMRVTLDPVRMLHRPFLWYMIVCLVDTITAICLFKLGFMHFTGRVSFRCFPPRLFTMFSQRSPHPELVYWYRPHRSKTKHPILFFHGIGIGLWPYVNFLKELAAAEPDVGILAIENLSISMHITRPPLARDAMLSALSHVLAHHGLSSLVVAGHSYGTILAAHMVRNPSLAPLISRLLLVDPIPFLLHQPAVAYNFVYRTPHTANEWQLWYFASRDPDIAHALSRHFFWLENILWKEDLEDRPTAVVLSGRDQIVDATEVWKYLTGANSWRFKWQGDGLEVLYYADLDHAMVFDTEKRRRPMVETLKRFVQELE</sequence>
<dbReference type="PANTHER" id="PTHR37471:SF1">
    <property type="entry name" value="AB HYDROLASE-1 DOMAIN-CONTAINING PROTEIN"/>
    <property type="match status" value="1"/>
</dbReference>
<organism evidence="3 4">
    <name type="scientific">Ceriporiopsis subvermispora (strain B)</name>
    <name type="common">White-rot fungus</name>
    <name type="synonym">Gelatoporia subvermispora</name>
    <dbReference type="NCBI Taxonomy" id="914234"/>
    <lineage>
        <taxon>Eukaryota</taxon>
        <taxon>Fungi</taxon>
        <taxon>Dikarya</taxon>
        <taxon>Basidiomycota</taxon>
        <taxon>Agaricomycotina</taxon>
        <taxon>Agaricomycetes</taxon>
        <taxon>Polyporales</taxon>
        <taxon>Gelatoporiaceae</taxon>
        <taxon>Gelatoporia</taxon>
    </lineage>
</organism>
<feature type="domain" description="AB hydrolase-1" evidence="2">
    <location>
        <begin position="248"/>
        <end position="428"/>
    </location>
</feature>
<feature type="transmembrane region" description="Helical" evidence="1">
    <location>
        <begin position="182"/>
        <end position="204"/>
    </location>
</feature>
<dbReference type="Pfam" id="PF12697">
    <property type="entry name" value="Abhydrolase_6"/>
    <property type="match status" value="1"/>
</dbReference>
<evidence type="ECO:0000313" key="3">
    <source>
        <dbReference type="EMBL" id="EMD38036.1"/>
    </source>
</evidence>
<keyword evidence="4" id="KW-1185">Reference proteome</keyword>
<name>M2RGW2_CERS8</name>
<keyword evidence="1" id="KW-0812">Transmembrane</keyword>
<keyword evidence="1" id="KW-1133">Transmembrane helix</keyword>
<keyword evidence="1" id="KW-0472">Membrane</keyword>
<gene>
    <name evidence="3" type="ORF">CERSUDRAFT_113174</name>
</gene>
<dbReference type="Gene3D" id="3.40.50.1820">
    <property type="entry name" value="alpha/beta hydrolase"/>
    <property type="match status" value="1"/>
</dbReference>
<reference evidence="3 4" key="1">
    <citation type="journal article" date="2012" name="Proc. Natl. Acad. Sci. U.S.A.">
        <title>Comparative genomics of Ceriporiopsis subvermispora and Phanerochaete chrysosporium provide insight into selective ligninolysis.</title>
        <authorList>
            <person name="Fernandez-Fueyo E."/>
            <person name="Ruiz-Duenas F.J."/>
            <person name="Ferreira P."/>
            <person name="Floudas D."/>
            <person name="Hibbett D.S."/>
            <person name="Canessa P."/>
            <person name="Larrondo L.F."/>
            <person name="James T.Y."/>
            <person name="Seelenfreund D."/>
            <person name="Lobos S."/>
            <person name="Polanco R."/>
            <person name="Tello M."/>
            <person name="Honda Y."/>
            <person name="Watanabe T."/>
            <person name="Watanabe T."/>
            <person name="Ryu J.S."/>
            <person name="Kubicek C.P."/>
            <person name="Schmoll M."/>
            <person name="Gaskell J."/>
            <person name="Hammel K.E."/>
            <person name="St John F.J."/>
            <person name="Vanden Wymelenberg A."/>
            <person name="Sabat G."/>
            <person name="Splinter BonDurant S."/>
            <person name="Syed K."/>
            <person name="Yadav J.S."/>
            <person name="Doddapaneni H."/>
            <person name="Subramanian V."/>
            <person name="Lavin J.L."/>
            <person name="Oguiza J.A."/>
            <person name="Perez G."/>
            <person name="Pisabarro A.G."/>
            <person name="Ramirez L."/>
            <person name="Santoyo F."/>
            <person name="Master E."/>
            <person name="Coutinho P.M."/>
            <person name="Henrissat B."/>
            <person name="Lombard V."/>
            <person name="Magnuson J.K."/>
            <person name="Kuees U."/>
            <person name="Hori C."/>
            <person name="Igarashi K."/>
            <person name="Samejima M."/>
            <person name="Held B.W."/>
            <person name="Barry K.W."/>
            <person name="LaButti K.M."/>
            <person name="Lapidus A."/>
            <person name="Lindquist E.A."/>
            <person name="Lucas S.M."/>
            <person name="Riley R."/>
            <person name="Salamov A.A."/>
            <person name="Hoffmeister D."/>
            <person name="Schwenk D."/>
            <person name="Hadar Y."/>
            <person name="Yarden O."/>
            <person name="de Vries R.P."/>
            <person name="Wiebenga A."/>
            <person name="Stenlid J."/>
            <person name="Eastwood D."/>
            <person name="Grigoriev I.V."/>
            <person name="Berka R.M."/>
            <person name="Blanchette R.A."/>
            <person name="Kersten P."/>
            <person name="Martinez A.T."/>
            <person name="Vicuna R."/>
            <person name="Cullen D."/>
        </authorList>
    </citation>
    <scope>NUCLEOTIDE SEQUENCE [LARGE SCALE GENOMIC DNA]</scope>
    <source>
        <strain evidence="3 4">B</strain>
    </source>
</reference>
<dbReference type="InterPro" id="IPR029058">
    <property type="entry name" value="AB_hydrolase_fold"/>
</dbReference>
<dbReference type="STRING" id="914234.M2RGW2"/>
<dbReference type="AlphaFoldDB" id="M2RGW2"/>
<dbReference type="SUPFAM" id="SSF53474">
    <property type="entry name" value="alpha/beta-Hydrolases"/>
    <property type="match status" value="1"/>
</dbReference>
<dbReference type="HOGENOM" id="CLU_027502_2_0_1"/>
<feature type="transmembrane region" description="Helical" evidence="1">
    <location>
        <begin position="12"/>
        <end position="33"/>
    </location>
</feature>
<evidence type="ECO:0000259" key="2">
    <source>
        <dbReference type="Pfam" id="PF12697"/>
    </source>
</evidence>
<evidence type="ECO:0000313" key="4">
    <source>
        <dbReference type="Proteomes" id="UP000016930"/>
    </source>
</evidence>
<feature type="transmembrane region" description="Helical" evidence="1">
    <location>
        <begin position="45"/>
        <end position="62"/>
    </location>
</feature>
<dbReference type="PANTHER" id="PTHR37471">
    <property type="entry name" value="UNNAMED PRODUCT"/>
    <property type="match status" value="1"/>
</dbReference>